<keyword evidence="7 15" id="KW-0507">mRNA processing</keyword>
<dbReference type="SMART" id="SM00358">
    <property type="entry name" value="DSRM"/>
    <property type="match status" value="1"/>
</dbReference>
<evidence type="ECO:0000259" key="18">
    <source>
        <dbReference type="PROSITE" id="PS50142"/>
    </source>
</evidence>
<evidence type="ECO:0000256" key="14">
    <source>
        <dbReference type="ARBA" id="ARBA00022884"/>
    </source>
</evidence>
<dbReference type="GO" id="GO:0005737">
    <property type="term" value="C:cytoplasm"/>
    <property type="evidence" value="ECO:0007669"/>
    <property type="project" value="UniProtKB-SubCell"/>
</dbReference>
<evidence type="ECO:0000256" key="5">
    <source>
        <dbReference type="ARBA" id="ARBA00022490"/>
    </source>
</evidence>
<keyword evidence="13 15" id="KW-0460">Magnesium</keyword>
<dbReference type="SMART" id="SM00535">
    <property type="entry name" value="RIBOc"/>
    <property type="match status" value="1"/>
</dbReference>
<dbReference type="PROSITE" id="PS50142">
    <property type="entry name" value="RNASE_3_2"/>
    <property type="match status" value="1"/>
</dbReference>
<dbReference type="CDD" id="cd00593">
    <property type="entry name" value="RIBOc"/>
    <property type="match status" value="1"/>
</dbReference>
<dbReference type="GO" id="GO:0046872">
    <property type="term" value="F:metal ion binding"/>
    <property type="evidence" value="ECO:0007669"/>
    <property type="project" value="UniProtKB-KW"/>
</dbReference>
<evidence type="ECO:0000256" key="8">
    <source>
        <dbReference type="ARBA" id="ARBA00022694"/>
    </source>
</evidence>
<feature type="binding site" evidence="15">
    <location>
        <position position="99"/>
    </location>
    <ligand>
        <name>Mg(2+)</name>
        <dbReference type="ChEBI" id="CHEBI:18420"/>
    </ligand>
</feature>
<gene>
    <name evidence="15" type="primary">rnc</name>
    <name evidence="19" type="ORF">SAMN05443244_1854</name>
</gene>
<dbReference type="NCBIfam" id="TIGR02191">
    <property type="entry name" value="RNaseIII"/>
    <property type="match status" value="1"/>
</dbReference>
<dbReference type="FunFam" id="1.10.1520.10:FF:000001">
    <property type="entry name" value="Ribonuclease 3"/>
    <property type="match status" value="1"/>
</dbReference>
<dbReference type="SUPFAM" id="SSF69065">
    <property type="entry name" value="RNase III domain-like"/>
    <property type="match status" value="1"/>
</dbReference>
<feature type="domain" description="RNase III" evidence="18">
    <location>
        <begin position="53"/>
        <end position="186"/>
    </location>
</feature>
<reference evidence="19 20" key="1">
    <citation type="submission" date="2016-10" db="EMBL/GenBank/DDBJ databases">
        <authorList>
            <person name="de Groot N.N."/>
        </authorList>
    </citation>
    <scope>NUCLEOTIDE SEQUENCE [LARGE SCALE GENOMIC DNA]</scope>
    <source>
        <strain evidence="19 20">AB35.6</strain>
    </source>
</reference>
<evidence type="ECO:0000256" key="12">
    <source>
        <dbReference type="ARBA" id="ARBA00022801"/>
    </source>
</evidence>
<feature type="binding site" evidence="15">
    <location>
        <position position="172"/>
    </location>
    <ligand>
        <name>Mg(2+)</name>
        <dbReference type="ChEBI" id="CHEBI:18420"/>
    </ligand>
</feature>
<evidence type="ECO:0000256" key="16">
    <source>
        <dbReference type="SAM" id="MobiDB-lite"/>
    </source>
</evidence>
<dbReference type="PROSITE" id="PS50137">
    <property type="entry name" value="DS_RBD"/>
    <property type="match status" value="1"/>
</dbReference>
<organism evidence="19 20">
    <name type="scientific">Terriglobus roseus</name>
    <dbReference type="NCBI Taxonomy" id="392734"/>
    <lineage>
        <taxon>Bacteria</taxon>
        <taxon>Pseudomonadati</taxon>
        <taxon>Acidobacteriota</taxon>
        <taxon>Terriglobia</taxon>
        <taxon>Terriglobales</taxon>
        <taxon>Acidobacteriaceae</taxon>
        <taxon>Terriglobus</taxon>
    </lineage>
</organism>
<comment type="cofactor">
    <cofactor evidence="15">
        <name>Mg(2+)</name>
        <dbReference type="ChEBI" id="CHEBI:18420"/>
    </cofactor>
</comment>
<dbReference type="InterPro" id="IPR014720">
    <property type="entry name" value="dsRBD_dom"/>
</dbReference>
<dbReference type="GO" id="GO:0004525">
    <property type="term" value="F:ribonuclease III activity"/>
    <property type="evidence" value="ECO:0007669"/>
    <property type="project" value="UniProtKB-UniRule"/>
</dbReference>
<comment type="subunit">
    <text evidence="4 15">Homodimer.</text>
</comment>
<evidence type="ECO:0000256" key="15">
    <source>
        <dbReference type="HAMAP-Rule" id="MF_00104"/>
    </source>
</evidence>
<evidence type="ECO:0000256" key="6">
    <source>
        <dbReference type="ARBA" id="ARBA00022552"/>
    </source>
</evidence>
<comment type="subcellular location">
    <subcellularLocation>
        <location evidence="2 15">Cytoplasm</location>
    </subcellularLocation>
</comment>
<evidence type="ECO:0000256" key="2">
    <source>
        <dbReference type="ARBA" id="ARBA00004496"/>
    </source>
</evidence>
<evidence type="ECO:0000256" key="9">
    <source>
        <dbReference type="ARBA" id="ARBA00022722"/>
    </source>
</evidence>
<keyword evidence="8 15" id="KW-0819">tRNA processing</keyword>
<dbReference type="Gene3D" id="3.30.160.20">
    <property type="match status" value="1"/>
</dbReference>
<name>A0A1H4M889_9BACT</name>
<dbReference type="PANTHER" id="PTHR11207">
    <property type="entry name" value="RIBONUCLEASE III"/>
    <property type="match status" value="1"/>
</dbReference>
<evidence type="ECO:0000256" key="7">
    <source>
        <dbReference type="ARBA" id="ARBA00022664"/>
    </source>
</evidence>
<dbReference type="InterPro" id="IPR036389">
    <property type="entry name" value="RNase_III_sf"/>
</dbReference>
<comment type="function">
    <text evidence="15">Digests double-stranded RNA. Involved in the processing of primary rRNA transcript to yield the immediate precursors to the large and small rRNAs (23S and 16S). Processes some mRNAs, and tRNAs when they are encoded in the rRNA operon. Processes pre-crRNA and tracrRNA of type II CRISPR loci if present in the organism.</text>
</comment>
<dbReference type="PROSITE" id="PS00517">
    <property type="entry name" value="RNASE_3_1"/>
    <property type="match status" value="1"/>
</dbReference>
<dbReference type="AlphaFoldDB" id="A0A1H4M889"/>
<evidence type="ECO:0000256" key="13">
    <source>
        <dbReference type="ARBA" id="ARBA00022842"/>
    </source>
</evidence>
<accession>A0A1H4M889</accession>
<proteinExistence type="inferred from homology"/>
<dbReference type="Pfam" id="PF14622">
    <property type="entry name" value="Ribonucleas_3_3"/>
    <property type="match status" value="1"/>
</dbReference>
<evidence type="ECO:0000256" key="4">
    <source>
        <dbReference type="ARBA" id="ARBA00011738"/>
    </source>
</evidence>
<feature type="binding site" evidence="15">
    <location>
        <position position="175"/>
    </location>
    <ligand>
        <name>Mg(2+)</name>
        <dbReference type="ChEBI" id="CHEBI:18420"/>
    </ligand>
</feature>
<keyword evidence="5 15" id="KW-0963">Cytoplasm</keyword>
<feature type="active site" evidence="15">
    <location>
        <position position="175"/>
    </location>
</feature>
<evidence type="ECO:0000259" key="17">
    <source>
        <dbReference type="PROSITE" id="PS50137"/>
    </source>
</evidence>
<dbReference type="EMBL" id="FNSD01000001">
    <property type="protein sequence ID" value="SEB79290.1"/>
    <property type="molecule type" value="Genomic_DNA"/>
</dbReference>
<keyword evidence="9 15" id="KW-0540">Nuclease</keyword>
<evidence type="ECO:0000313" key="19">
    <source>
        <dbReference type="EMBL" id="SEB79290.1"/>
    </source>
</evidence>
<feature type="domain" description="DRBM" evidence="17">
    <location>
        <begin position="233"/>
        <end position="302"/>
    </location>
</feature>
<dbReference type="GO" id="GO:0042802">
    <property type="term" value="F:identical protein binding"/>
    <property type="evidence" value="ECO:0007669"/>
    <property type="project" value="UniProtKB-ARBA"/>
</dbReference>
<keyword evidence="14 15" id="KW-0694">RNA-binding</keyword>
<dbReference type="GO" id="GO:0008033">
    <property type="term" value="P:tRNA processing"/>
    <property type="evidence" value="ECO:0007669"/>
    <property type="project" value="UniProtKB-KW"/>
</dbReference>
<keyword evidence="11 15" id="KW-0255">Endonuclease</keyword>
<feature type="region of interest" description="Disordered" evidence="16">
    <location>
        <begin position="1"/>
        <end position="52"/>
    </location>
</feature>
<dbReference type="EC" id="3.1.26.3" evidence="15"/>
<keyword evidence="6 15" id="KW-0698">rRNA processing</keyword>
<dbReference type="InterPro" id="IPR011907">
    <property type="entry name" value="RNase_III"/>
</dbReference>
<dbReference type="GO" id="GO:0010468">
    <property type="term" value="P:regulation of gene expression"/>
    <property type="evidence" value="ECO:0007669"/>
    <property type="project" value="TreeGrafter"/>
</dbReference>
<dbReference type="GO" id="GO:0003725">
    <property type="term" value="F:double-stranded RNA binding"/>
    <property type="evidence" value="ECO:0007669"/>
    <property type="project" value="TreeGrafter"/>
</dbReference>
<dbReference type="GO" id="GO:0006397">
    <property type="term" value="P:mRNA processing"/>
    <property type="evidence" value="ECO:0007669"/>
    <property type="project" value="UniProtKB-UniRule"/>
</dbReference>
<dbReference type="SUPFAM" id="SSF54768">
    <property type="entry name" value="dsRNA-binding domain-like"/>
    <property type="match status" value="1"/>
</dbReference>
<keyword evidence="15" id="KW-0699">rRNA-binding</keyword>
<dbReference type="GO" id="GO:0019843">
    <property type="term" value="F:rRNA binding"/>
    <property type="evidence" value="ECO:0007669"/>
    <property type="project" value="UniProtKB-KW"/>
</dbReference>
<evidence type="ECO:0000256" key="1">
    <source>
        <dbReference type="ARBA" id="ARBA00000109"/>
    </source>
</evidence>
<dbReference type="FunFam" id="3.30.160.20:FF:000003">
    <property type="entry name" value="Ribonuclease 3"/>
    <property type="match status" value="1"/>
</dbReference>
<dbReference type="Gene3D" id="1.10.1520.10">
    <property type="entry name" value="Ribonuclease III domain"/>
    <property type="match status" value="1"/>
</dbReference>
<sequence length="320" mass="34250">MMTTHSGGNIERMTTRSDDNSRGSPFRPIESRSREPVPWRTMAKRPTKTATADDSLEVRLRYRFRDAALLQLALTHSSLAFEAGDGRTNATGEDNEQLEFLGDAVVGLLITELLVRHFPERREGDLTRMRAMLVSGKGMGEVGVRLGLGRDLHLGKGEDASGGRTKSALLADAVEALVAAIYLDANAATPGGNGGAGLKAARSFVEREIFQPRLAELKSAAQQGARFGGIVGDWKSALQELLQARAAGQPLYRTVEEIGNDHNKRFRVEVLLGDRVLAEGEGTSKKSAQQAAARVAYDVLSPAVGELADDSGIPATGTQG</sequence>
<feature type="active site" evidence="15">
    <location>
        <position position="103"/>
    </location>
</feature>
<evidence type="ECO:0000256" key="10">
    <source>
        <dbReference type="ARBA" id="ARBA00022723"/>
    </source>
</evidence>
<dbReference type="HAMAP" id="MF_00104">
    <property type="entry name" value="RNase_III"/>
    <property type="match status" value="1"/>
</dbReference>
<protein>
    <recommendedName>
        <fullName evidence="15">Ribonuclease 3</fullName>
        <ecNumber evidence="15">3.1.26.3</ecNumber>
    </recommendedName>
    <alternativeName>
        <fullName evidence="15">Ribonuclease III</fullName>
        <shortName evidence="15">RNase III</shortName>
    </alternativeName>
</protein>
<evidence type="ECO:0000313" key="20">
    <source>
        <dbReference type="Proteomes" id="UP000182409"/>
    </source>
</evidence>
<keyword evidence="10 15" id="KW-0479">Metal-binding</keyword>
<evidence type="ECO:0000256" key="3">
    <source>
        <dbReference type="ARBA" id="ARBA00010183"/>
    </source>
</evidence>
<comment type="similarity">
    <text evidence="3">Belongs to the ribonuclease III family.</text>
</comment>
<evidence type="ECO:0000256" key="11">
    <source>
        <dbReference type="ARBA" id="ARBA00022759"/>
    </source>
</evidence>
<dbReference type="GO" id="GO:0006364">
    <property type="term" value="P:rRNA processing"/>
    <property type="evidence" value="ECO:0007669"/>
    <property type="project" value="UniProtKB-UniRule"/>
</dbReference>
<keyword evidence="12 15" id="KW-0378">Hydrolase</keyword>
<dbReference type="Pfam" id="PF00035">
    <property type="entry name" value="dsrm"/>
    <property type="match status" value="1"/>
</dbReference>
<dbReference type="Proteomes" id="UP000182409">
    <property type="component" value="Unassembled WGS sequence"/>
</dbReference>
<comment type="catalytic activity">
    <reaction evidence="1 15">
        <text>Endonucleolytic cleavage to 5'-phosphomonoester.</text>
        <dbReference type="EC" id="3.1.26.3"/>
    </reaction>
</comment>
<dbReference type="CDD" id="cd10845">
    <property type="entry name" value="DSRM_RNAse_III_family"/>
    <property type="match status" value="1"/>
</dbReference>
<dbReference type="InterPro" id="IPR000999">
    <property type="entry name" value="RNase_III_dom"/>
</dbReference>
<dbReference type="PANTHER" id="PTHR11207:SF0">
    <property type="entry name" value="RIBONUCLEASE 3"/>
    <property type="match status" value="1"/>
</dbReference>